<name>A0ABT0X059_9ACTN</name>
<accession>A0ABT0X059</accession>
<organism evidence="1 2">
    <name type="scientific">Streptomyces meridianus</name>
    <dbReference type="NCBI Taxonomy" id="2938945"/>
    <lineage>
        <taxon>Bacteria</taxon>
        <taxon>Bacillati</taxon>
        <taxon>Actinomycetota</taxon>
        <taxon>Actinomycetes</taxon>
        <taxon>Kitasatosporales</taxon>
        <taxon>Streptomycetaceae</taxon>
        <taxon>Streptomyces</taxon>
    </lineage>
</organism>
<dbReference type="EMBL" id="JAMQGM010000001">
    <property type="protein sequence ID" value="MCM2575952.1"/>
    <property type="molecule type" value="Genomic_DNA"/>
</dbReference>
<dbReference type="GO" id="GO:0005524">
    <property type="term" value="F:ATP binding"/>
    <property type="evidence" value="ECO:0007669"/>
    <property type="project" value="UniProtKB-KW"/>
</dbReference>
<evidence type="ECO:0000313" key="2">
    <source>
        <dbReference type="Proteomes" id="UP001167160"/>
    </source>
</evidence>
<dbReference type="Proteomes" id="UP001167160">
    <property type="component" value="Unassembled WGS sequence"/>
</dbReference>
<reference evidence="1" key="1">
    <citation type="journal article" date="2023" name="Int. J. Syst. Evol. Microbiol.">
        <title>Streptomyces meridianus sp. nov. isolated from brackish water of the Tagus estuary in Alcochete, Portugal.</title>
        <authorList>
            <person name="Santos J.D.N."/>
            <person name="Klimek D."/>
            <person name="Calusinska M."/>
            <person name="Lobo Da Cunha A."/>
            <person name="Catita J."/>
            <person name="Goncalves H."/>
            <person name="Gonzalez I."/>
            <person name="Reyes F."/>
            <person name="Lage O.M."/>
        </authorList>
    </citation>
    <scope>NUCLEOTIDE SEQUENCE</scope>
    <source>
        <strain evidence="1">MTZ3.1</strain>
    </source>
</reference>
<keyword evidence="1" id="KW-0067">ATP-binding</keyword>
<evidence type="ECO:0000313" key="1">
    <source>
        <dbReference type="EMBL" id="MCM2575952.1"/>
    </source>
</evidence>
<comment type="caution">
    <text evidence="1">The sequence shown here is derived from an EMBL/GenBank/DDBJ whole genome shotgun (WGS) entry which is preliminary data.</text>
</comment>
<keyword evidence="1" id="KW-0547">Nucleotide-binding</keyword>
<dbReference type="RefSeq" id="WP_251407882.1">
    <property type="nucleotide sequence ID" value="NZ_JAMQGM010000001.1"/>
</dbReference>
<sequence>MCERAWEQRWASALAEDSREPVLLLVEGAAGMGKSRLVRRLLALPPSQAVATRWWSRSGPPDLSWWPGRAR</sequence>
<proteinExistence type="predicted"/>
<gene>
    <name evidence="1" type="ORF">M1E25_01040</name>
</gene>
<keyword evidence="2" id="KW-1185">Reference proteome</keyword>
<protein>
    <submittedName>
        <fullName evidence="1">ATP-binding protein</fullName>
    </submittedName>
</protein>